<name>V5WFQ7_9SPIO</name>
<keyword evidence="5" id="KW-0131">Cell cycle</keyword>
<dbReference type="Pfam" id="PF00905">
    <property type="entry name" value="Transpeptidase"/>
    <property type="match status" value="1"/>
</dbReference>
<dbReference type="KEGG" id="slr:L21SP2_1212"/>
<keyword evidence="2" id="KW-0645">Protease</keyword>
<accession>V5WFQ7</accession>
<gene>
    <name evidence="5" type="ORF">L21SP2_1212</name>
</gene>
<dbReference type="GO" id="GO:0004180">
    <property type="term" value="F:carboxypeptidase activity"/>
    <property type="evidence" value="ECO:0007669"/>
    <property type="project" value="UniProtKB-KW"/>
</dbReference>
<dbReference type="InterPro" id="IPR036138">
    <property type="entry name" value="PBP_dimer_sf"/>
</dbReference>
<dbReference type="AlphaFoldDB" id="V5WFQ7"/>
<keyword evidence="5" id="KW-0328">Glycosyltransferase</keyword>
<keyword evidence="2" id="KW-0121">Carboxypeptidase</keyword>
<keyword evidence="2" id="KW-0378">Hydrolase</keyword>
<dbReference type="PROSITE" id="PS51178">
    <property type="entry name" value="PASTA"/>
    <property type="match status" value="1"/>
</dbReference>
<dbReference type="SMART" id="SM00740">
    <property type="entry name" value="PASTA"/>
    <property type="match status" value="1"/>
</dbReference>
<reference evidence="5 6" key="1">
    <citation type="journal article" date="2015" name="Stand. Genomic Sci.">
        <title>Complete genome sequence and description of Salinispira pacifica gen. nov., sp. nov., a novel spirochaete isolated form a hypersaline microbial mat.</title>
        <authorList>
            <person name="Ben Hania W."/>
            <person name="Joseph M."/>
            <person name="Schumann P."/>
            <person name="Bunk B."/>
            <person name="Fiebig A."/>
            <person name="Sproer C."/>
            <person name="Klenk H.P."/>
            <person name="Fardeau M.L."/>
            <person name="Spring S."/>
        </authorList>
    </citation>
    <scope>NUCLEOTIDE SEQUENCE [LARGE SCALE GENOMIC DNA]</scope>
    <source>
        <strain evidence="5 6">L21-RPul-D2</strain>
    </source>
</reference>
<dbReference type="GO" id="GO:0008658">
    <property type="term" value="F:penicillin binding"/>
    <property type="evidence" value="ECO:0007669"/>
    <property type="project" value="InterPro"/>
</dbReference>
<dbReference type="SUPFAM" id="SSF56519">
    <property type="entry name" value="Penicillin binding protein dimerisation domain"/>
    <property type="match status" value="1"/>
</dbReference>
<dbReference type="InterPro" id="IPR005543">
    <property type="entry name" value="PASTA_dom"/>
</dbReference>
<dbReference type="InterPro" id="IPR005311">
    <property type="entry name" value="PBP_dimer"/>
</dbReference>
<evidence type="ECO:0000256" key="3">
    <source>
        <dbReference type="ARBA" id="ARBA00023136"/>
    </source>
</evidence>
<dbReference type="Gene3D" id="3.30.450.330">
    <property type="match status" value="1"/>
</dbReference>
<dbReference type="SUPFAM" id="SSF56601">
    <property type="entry name" value="beta-lactamase/transpeptidase-like"/>
    <property type="match status" value="1"/>
</dbReference>
<dbReference type="GO" id="GO:0051301">
    <property type="term" value="P:cell division"/>
    <property type="evidence" value="ECO:0007669"/>
    <property type="project" value="UniProtKB-KW"/>
</dbReference>
<dbReference type="GO" id="GO:0071555">
    <property type="term" value="P:cell wall organization"/>
    <property type="evidence" value="ECO:0007669"/>
    <property type="project" value="TreeGrafter"/>
</dbReference>
<proteinExistence type="predicted"/>
<dbReference type="STRING" id="1307761.L21SP2_1212"/>
<dbReference type="EC" id="2.4.1.129" evidence="5"/>
<sequence>MGGALLLFAVTLLIHYGRIMLSAGETYDPPGSVLDVERGPILDRNGRLLAIQSELPTVTVWTPYVEDSQATAQQLSRVLNIPREDILQRLSIPNRDVVIKRTITPGEAEVLELLKQQGELPGVTLRRDVGRVYPEGNSASHVIGFTGTDNSGLEGIEFTQDELLSPAPDNPRKRVYGSQIFLTIDIVIQNAVEQIAEDLMEQHSPDSVMIMVMDAKNGDMLSYVSKPDYDLNRFNEFDEDVRRNRPIQMSYEPGSVFKVFSLASFMHLGGVTDSSRFNTSGGYTNPRISIPITDLGNYGVIGPRGIIQYSSNVGAAYASDTVNRESFYHLLRRFGFGQPTGIELNGEESGLLADVERWSGRSKPTIAIGQEIGVTAIQMMQAASALANEGVLLKPHIIKRIVSPSGELIREYGRTPVREVLEPEVADAILEYMNAASGSGGTGRRAAIDGMEISVKTGTAEVIDPETGRYSDELFIASTLAILPSDNPELIMYVVIQHPRGDSFLGGRIAAPVIKDLGEFIIPYLQLDAGGERIPGLPSSLEIAEPLLPPISSQIPDYSGLPLKTLLALYEREDLSLRIHGNGWVQRQTPPPGTPFQEGMELNLYLDDTPPDSGESENE</sequence>
<dbReference type="PATRIC" id="fig|1307761.3.peg.1206"/>
<dbReference type="InterPro" id="IPR012338">
    <property type="entry name" value="Beta-lactam/transpept-like"/>
</dbReference>
<dbReference type="HOGENOM" id="CLU_009289_6_0_12"/>
<dbReference type="SUPFAM" id="SSF54184">
    <property type="entry name" value="Penicillin-binding protein 2x (pbp-2x), c-terminal domain"/>
    <property type="match status" value="1"/>
</dbReference>
<evidence type="ECO:0000313" key="6">
    <source>
        <dbReference type="Proteomes" id="UP000018680"/>
    </source>
</evidence>
<dbReference type="EMBL" id="CP006939">
    <property type="protein sequence ID" value="AHC14613.1"/>
    <property type="molecule type" value="Genomic_DNA"/>
</dbReference>
<dbReference type="Pfam" id="PF03717">
    <property type="entry name" value="PBP_dimer"/>
    <property type="match status" value="1"/>
</dbReference>
<keyword evidence="3" id="KW-0472">Membrane</keyword>
<dbReference type="PANTHER" id="PTHR30627:SF1">
    <property type="entry name" value="PEPTIDOGLYCAN D,D-TRANSPEPTIDASE FTSI"/>
    <property type="match status" value="1"/>
</dbReference>
<dbReference type="InterPro" id="IPR050515">
    <property type="entry name" value="Beta-lactam/transpept"/>
</dbReference>
<dbReference type="Pfam" id="PF03793">
    <property type="entry name" value="PASTA"/>
    <property type="match status" value="1"/>
</dbReference>
<keyword evidence="6" id="KW-1185">Reference proteome</keyword>
<feature type="domain" description="PASTA" evidence="4">
    <location>
        <begin position="549"/>
        <end position="608"/>
    </location>
</feature>
<evidence type="ECO:0000313" key="5">
    <source>
        <dbReference type="EMBL" id="AHC14613.1"/>
    </source>
</evidence>
<evidence type="ECO:0000256" key="1">
    <source>
        <dbReference type="ARBA" id="ARBA00004370"/>
    </source>
</evidence>
<dbReference type="Gene3D" id="3.90.1310.10">
    <property type="entry name" value="Penicillin-binding protein 2a (Domain 2)"/>
    <property type="match status" value="1"/>
</dbReference>
<comment type="subcellular location">
    <subcellularLocation>
        <location evidence="1">Membrane</location>
    </subcellularLocation>
</comment>
<dbReference type="eggNOG" id="COG0768">
    <property type="taxonomic scope" value="Bacteria"/>
</dbReference>
<dbReference type="PANTHER" id="PTHR30627">
    <property type="entry name" value="PEPTIDOGLYCAN D,D-TRANSPEPTIDASE"/>
    <property type="match status" value="1"/>
</dbReference>
<dbReference type="Gene3D" id="3.40.710.10">
    <property type="entry name" value="DD-peptidase/beta-lactamase superfamily"/>
    <property type="match status" value="1"/>
</dbReference>
<keyword evidence="5" id="KW-0132">Cell division</keyword>
<keyword evidence="5" id="KW-0808">Transferase</keyword>
<evidence type="ECO:0000256" key="2">
    <source>
        <dbReference type="ARBA" id="ARBA00022645"/>
    </source>
</evidence>
<dbReference type="GO" id="GO:0016757">
    <property type="term" value="F:glycosyltransferase activity"/>
    <property type="evidence" value="ECO:0007669"/>
    <property type="project" value="UniProtKB-KW"/>
</dbReference>
<dbReference type="Proteomes" id="UP000018680">
    <property type="component" value="Chromosome"/>
</dbReference>
<organism evidence="5 6">
    <name type="scientific">Salinispira pacifica</name>
    <dbReference type="NCBI Taxonomy" id="1307761"/>
    <lineage>
        <taxon>Bacteria</taxon>
        <taxon>Pseudomonadati</taxon>
        <taxon>Spirochaetota</taxon>
        <taxon>Spirochaetia</taxon>
        <taxon>Spirochaetales</taxon>
        <taxon>Spirochaetaceae</taxon>
        <taxon>Salinispira</taxon>
    </lineage>
</organism>
<evidence type="ECO:0000259" key="4">
    <source>
        <dbReference type="PROSITE" id="PS51178"/>
    </source>
</evidence>
<protein>
    <submittedName>
        <fullName evidence="5">Cell division protein FtsI (Peptidoglycan synthetase)</fullName>
        <ecNumber evidence="5">2.4.1.129</ecNumber>
    </submittedName>
</protein>
<dbReference type="InterPro" id="IPR001460">
    <property type="entry name" value="PCN-bd_Tpept"/>
</dbReference>
<dbReference type="GO" id="GO:0005886">
    <property type="term" value="C:plasma membrane"/>
    <property type="evidence" value="ECO:0007669"/>
    <property type="project" value="TreeGrafter"/>
</dbReference>